<dbReference type="PRINTS" id="PR00411">
    <property type="entry name" value="PNDRDTASEI"/>
</dbReference>
<proteinExistence type="inferred from homology"/>
<dbReference type="PROSITE" id="PS00076">
    <property type="entry name" value="PYRIDINE_REDOX_1"/>
    <property type="match status" value="1"/>
</dbReference>
<dbReference type="PRINTS" id="PR00368">
    <property type="entry name" value="FADPNR"/>
</dbReference>
<evidence type="ECO:0000313" key="16">
    <source>
        <dbReference type="EMBL" id="UVW34635.1"/>
    </source>
</evidence>
<dbReference type="InterPro" id="IPR036188">
    <property type="entry name" value="FAD/NAD-bd_sf"/>
</dbReference>
<dbReference type="PANTHER" id="PTHR22912">
    <property type="entry name" value="DISULFIDE OXIDOREDUCTASE"/>
    <property type="match status" value="1"/>
</dbReference>
<dbReference type="Proteomes" id="UP001059934">
    <property type="component" value="Chromosome"/>
</dbReference>
<dbReference type="Gene3D" id="3.30.390.30">
    <property type="match status" value="1"/>
</dbReference>
<evidence type="ECO:0000256" key="9">
    <source>
        <dbReference type="ARBA" id="ARBA00023027"/>
    </source>
</evidence>
<accession>A0ABY5TMR7</accession>
<comment type="similarity">
    <text evidence="2 13">Belongs to the class-I pyridine nucleotide-disulfide oxidoreductase family.</text>
</comment>
<evidence type="ECO:0000256" key="2">
    <source>
        <dbReference type="ARBA" id="ARBA00007532"/>
    </source>
</evidence>
<dbReference type="InterPro" id="IPR023753">
    <property type="entry name" value="FAD/NAD-binding_dom"/>
</dbReference>
<evidence type="ECO:0000256" key="3">
    <source>
        <dbReference type="ARBA" id="ARBA00012608"/>
    </source>
</evidence>
<comment type="cofactor">
    <cofactor evidence="13">
        <name>FAD</name>
        <dbReference type="ChEBI" id="CHEBI:57692"/>
    </cofactor>
    <text evidence="13">Binds 1 FAD per subunit.</text>
</comment>
<organism evidence="16 17">
    <name type="scientific">SAR92 clade bacterium H455</name>
    <dbReference type="NCBI Taxonomy" id="2974818"/>
    <lineage>
        <taxon>Bacteria</taxon>
        <taxon>Pseudomonadati</taxon>
        <taxon>Pseudomonadota</taxon>
        <taxon>Gammaproteobacteria</taxon>
        <taxon>Cellvibrionales</taxon>
        <taxon>Porticoccaceae</taxon>
        <taxon>SAR92 clade</taxon>
    </lineage>
</organism>
<dbReference type="GO" id="GO:0004148">
    <property type="term" value="F:dihydrolipoyl dehydrogenase (NADH) activity"/>
    <property type="evidence" value="ECO:0007669"/>
    <property type="project" value="UniProtKB-EC"/>
</dbReference>
<gene>
    <name evidence="16" type="primary">lpdA</name>
    <name evidence="16" type="ORF">NYF23_11535</name>
</gene>
<evidence type="ECO:0000256" key="1">
    <source>
        <dbReference type="ARBA" id="ARBA00004496"/>
    </source>
</evidence>
<dbReference type="Pfam" id="PF02852">
    <property type="entry name" value="Pyr_redox_dim"/>
    <property type="match status" value="1"/>
</dbReference>
<sequence length="465" mass="49073">MTTQQFDLMVVGGGPGGYVAAIRAAQLGFKTALVEKEQLGGVCLNWGCIPTKSLLRGADIAHTLKEAAHFGFTFDNLSFDIKKLVQHSRSVASKLTHGVAHLMQKNGITVIDGSASLADKCLLDVEHEGKVTRYKATHIILATGARARNLPSIEIDGDSVWGAREAMTPTVLPRKLLVIGGGAIGVEFASLYNDLGTDVTLVEAEQRITPAEDADISALAEKAFVQRGIKVLTNSIVQSLDTSGADTVALISGPKGDQQLEFDQVILAVGITGNIENLGLESLKVETEKGFLQADGFGKTNLAGLYAIGDVAGPPWLAHKASHEAVICVEKIAGVDGVKPLNKDQVPGCTYCRPQIASVGLTEAQAKAAGHSIRVGRFNLNANGKALAINEAEGLVKTVFDENSGELLGAHMIGPEVTEQIQGFGIAQQLEATEHELAQSIFAHPTVSESMHESVLDSLGIALHK</sequence>
<dbReference type="EC" id="1.8.1.4" evidence="3 13"/>
<dbReference type="PIRSF" id="PIRSF000350">
    <property type="entry name" value="Mercury_reductase_MerA"/>
    <property type="match status" value="1"/>
</dbReference>
<keyword evidence="9 13" id="KW-0520">NAD</keyword>
<dbReference type="EMBL" id="CP103416">
    <property type="protein sequence ID" value="UVW34635.1"/>
    <property type="molecule type" value="Genomic_DNA"/>
</dbReference>
<evidence type="ECO:0000256" key="8">
    <source>
        <dbReference type="ARBA" id="ARBA00023002"/>
    </source>
</evidence>
<dbReference type="InterPro" id="IPR001100">
    <property type="entry name" value="Pyr_nuc-diS_OxRdtase"/>
</dbReference>
<keyword evidence="10" id="KW-1015">Disulfide bond</keyword>
<comment type="miscellaneous">
    <text evidence="13">The active site is a redox-active disulfide bond.</text>
</comment>
<keyword evidence="7 13" id="KW-0274">FAD</keyword>
<evidence type="ECO:0000256" key="10">
    <source>
        <dbReference type="ARBA" id="ARBA00023157"/>
    </source>
</evidence>
<evidence type="ECO:0000256" key="7">
    <source>
        <dbReference type="ARBA" id="ARBA00022827"/>
    </source>
</evidence>
<dbReference type="SUPFAM" id="SSF55424">
    <property type="entry name" value="FAD/NAD-linked reductases, dimerisation (C-terminal) domain"/>
    <property type="match status" value="1"/>
</dbReference>
<keyword evidence="5" id="KW-0963">Cytoplasm</keyword>
<comment type="subcellular location">
    <subcellularLocation>
        <location evidence="1">Cytoplasm</location>
    </subcellularLocation>
</comment>
<comment type="catalytic activity">
    <reaction evidence="12 13">
        <text>N(6)-[(R)-dihydrolipoyl]-L-lysyl-[protein] + NAD(+) = N(6)-[(R)-lipoyl]-L-lysyl-[protein] + NADH + H(+)</text>
        <dbReference type="Rhea" id="RHEA:15045"/>
        <dbReference type="Rhea" id="RHEA-COMP:10474"/>
        <dbReference type="Rhea" id="RHEA-COMP:10475"/>
        <dbReference type="ChEBI" id="CHEBI:15378"/>
        <dbReference type="ChEBI" id="CHEBI:57540"/>
        <dbReference type="ChEBI" id="CHEBI:57945"/>
        <dbReference type="ChEBI" id="CHEBI:83099"/>
        <dbReference type="ChEBI" id="CHEBI:83100"/>
        <dbReference type="EC" id="1.8.1.4"/>
    </reaction>
</comment>
<dbReference type="InterPro" id="IPR006258">
    <property type="entry name" value="Lipoamide_DH"/>
</dbReference>
<feature type="domain" description="FAD/NAD(P)-binding" evidence="15">
    <location>
        <begin position="6"/>
        <end position="325"/>
    </location>
</feature>
<evidence type="ECO:0000256" key="4">
    <source>
        <dbReference type="ARBA" id="ARBA00016961"/>
    </source>
</evidence>
<dbReference type="Pfam" id="PF07992">
    <property type="entry name" value="Pyr_redox_2"/>
    <property type="match status" value="1"/>
</dbReference>
<evidence type="ECO:0000259" key="14">
    <source>
        <dbReference type="Pfam" id="PF02852"/>
    </source>
</evidence>
<dbReference type="InterPro" id="IPR012999">
    <property type="entry name" value="Pyr_OxRdtase_I_AS"/>
</dbReference>
<evidence type="ECO:0000256" key="13">
    <source>
        <dbReference type="RuleBase" id="RU003692"/>
    </source>
</evidence>
<feature type="domain" description="Pyridine nucleotide-disulphide oxidoreductase dimerisation" evidence="14">
    <location>
        <begin position="346"/>
        <end position="454"/>
    </location>
</feature>
<keyword evidence="8 13" id="KW-0560">Oxidoreductase</keyword>
<protein>
    <recommendedName>
        <fullName evidence="4 13">Dihydrolipoyl dehydrogenase</fullName>
        <ecNumber evidence="3 13">1.8.1.4</ecNumber>
    </recommendedName>
</protein>
<evidence type="ECO:0000256" key="12">
    <source>
        <dbReference type="ARBA" id="ARBA00049187"/>
    </source>
</evidence>
<evidence type="ECO:0000313" key="17">
    <source>
        <dbReference type="Proteomes" id="UP001059934"/>
    </source>
</evidence>
<name>A0ABY5TMR7_9GAMM</name>
<keyword evidence="6 13" id="KW-0285">Flavoprotein</keyword>
<dbReference type="SUPFAM" id="SSF51905">
    <property type="entry name" value="FAD/NAD(P)-binding domain"/>
    <property type="match status" value="1"/>
</dbReference>
<dbReference type="InterPro" id="IPR016156">
    <property type="entry name" value="FAD/NAD-linked_Rdtase_dimer_sf"/>
</dbReference>
<keyword evidence="11 13" id="KW-0676">Redox-active center</keyword>
<evidence type="ECO:0000256" key="6">
    <source>
        <dbReference type="ARBA" id="ARBA00022630"/>
    </source>
</evidence>
<keyword evidence="17" id="KW-1185">Reference proteome</keyword>
<dbReference type="NCBIfam" id="TIGR01350">
    <property type="entry name" value="lipoamide_DH"/>
    <property type="match status" value="1"/>
</dbReference>
<dbReference type="InterPro" id="IPR004099">
    <property type="entry name" value="Pyr_nucl-diS_OxRdtase_dimer"/>
</dbReference>
<dbReference type="PANTHER" id="PTHR22912:SF217">
    <property type="entry name" value="DIHYDROLIPOYL DEHYDROGENASE"/>
    <property type="match status" value="1"/>
</dbReference>
<evidence type="ECO:0000256" key="11">
    <source>
        <dbReference type="ARBA" id="ARBA00023284"/>
    </source>
</evidence>
<dbReference type="InterPro" id="IPR050151">
    <property type="entry name" value="Class-I_Pyr_Nuc-Dis_Oxidored"/>
</dbReference>
<evidence type="ECO:0000256" key="5">
    <source>
        <dbReference type="ARBA" id="ARBA00022490"/>
    </source>
</evidence>
<reference evidence="16" key="1">
    <citation type="submission" date="2022-08" db="EMBL/GenBank/DDBJ databases">
        <title>Catabolic pathway analysis in culturable SAR92 clade bacteria reveals their overlooked roles in DMSP degradation in coastal seas.</title>
        <authorList>
            <person name="He X."/>
            <person name="Zhang X."/>
            <person name="Zhang Y."/>
        </authorList>
    </citation>
    <scope>NUCLEOTIDE SEQUENCE</scope>
    <source>
        <strain evidence="16">H455</strain>
    </source>
</reference>
<dbReference type="Gene3D" id="3.50.50.60">
    <property type="entry name" value="FAD/NAD(P)-binding domain"/>
    <property type="match status" value="2"/>
</dbReference>
<evidence type="ECO:0000259" key="15">
    <source>
        <dbReference type="Pfam" id="PF07992"/>
    </source>
</evidence>